<dbReference type="GO" id="GO:0046872">
    <property type="term" value="F:metal ion binding"/>
    <property type="evidence" value="ECO:0007669"/>
    <property type="project" value="UniProtKB-KW"/>
</dbReference>
<feature type="binding site" evidence="12">
    <location>
        <position position="84"/>
    </location>
    <ligand>
        <name>Ca(2+)</name>
        <dbReference type="ChEBI" id="CHEBI:29108"/>
        <label>1</label>
    </ligand>
</feature>
<feature type="disulfide bond" evidence="13">
    <location>
        <begin position="313"/>
        <end position="351"/>
    </location>
</feature>
<keyword evidence="7 12" id="KW-0862">Zinc</keyword>
<dbReference type="InterPro" id="IPR024079">
    <property type="entry name" value="MetalloPept_cat_dom_sf"/>
</dbReference>
<keyword evidence="3" id="KW-0645">Protease</keyword>
<keyword evidence="8" id="KW-0482">Metalloprotease</keyword>
<feature type="binding site" evidence="12">
    <location>
        <position position="201"/>
    </location>
    <ligand>
        <name>Ca(2+)</name>
        <dbReference type="ChEBI" id="CHEBI:29108"/>
        <label>1</label>
    </ligand>
</feature>
<feature type="binding site" evidence="12 14">
    <location>
        <position position="142"/>
    </location>
    <ligand>
        <name>Zn(2+)</name>
        <dbReference type="ChEBI" id="CHEBI:29105"/>
        <note>catalytic</note>
    </ligand>
</feature>
<dbReference type="InterPro" id="IPR000884">
    <property type="entry name" value="TSP1_rpt"/>
</dbReference>
<feature type="binding site" evidence="12 14">
    <location>
        <position position="146"/>
    </location>
    <ligand>
        <name>Zn(2+)</name>
        <dbReference type="ChEBI" id="CHEBI:29105"/>
        <note>catalytic</note>
    </ligand>
</feature>
<keyword evidence="2" id="KW-0964">Secreted</keyword>
<dbReference type="Gene3D" id="2.60.120.290">
    <property type="entry name" value="Spermadhesin, CUB domain"/>
    <property type="match status" value="1"/>
</dbReference>
<name>A0A669QPZ8_PHACC</name>
<feature type="binding site" evidence="12">
    <location>
        <position position="201"/>
    </location>
    <ligand>
        <name>Ca(2+)</name>
        <dbReference type="ChEBI" id="CHEBI:29108"/>
        <label>2</label>
    </ligand>
</feature>
<evidence type="ECO:0000256" key="2">
    <source>
        <dbReference type="ARBA" id="ARBA00022525"/>
    </source>
</evidence>
<dbReference type="PANTHER" id="PTHR13723">
    <property type="entry name" value="ADAMTS A DISINTEGRIN AND METALLOPROTEASE WITH THROMBOSPONDIN MOTIFS PROTEASE"/>
    <property type="match status" value="1"/>
</dbReference>
<protein>
    <submittedName>
        <fullName evidence="16">ADAM metallopeptidase with thrombospondin type 1 motif 13</fullName>
    </submittedName>
</protein>
<dbReference type="Gene3D" id="2.20.100.10">
    <property type="entry name" value="Thrombospondin type-1 (TSP1) repeat"/>
    <property type="match status" value="1"/>
</dbReference>
<dbReference type="PRINTS" id="PR01857">
    <property type="entry name" value="ADAMTSFAMILY"/>
</dbReference>
<sequence length="1006" mass="110291">ELMVVAGPDVYMYHQEDTERYILANLNIGAELLRDASLGAHFRVHLMQMLVLREPEVNVNITTNITSSLISVCEWSKKVNPQNDSDPQHADIVLYVTRFDLELPDGNKELRGVTQLGGVCSSSWSCVITQDTGFDLGVTIAHEIGHSLGIPHDGEGNQCSSSGYIMGSAGNHNSIDLVWSQCSREEFLAFVSTGQTNCLNDLPDMEGSIPGWKPGLYYGADEQCKIAFGSAATACTFTDSNIDICKALSCHVQPGDKSSCTRLLVPLLDGTECGINKWCSKGQCSSLKELNPMAVVHGQWSSWSPLSSCSRSCGGGVRIRQRFCNNPRPAFGGKECQGASIQAEICNTQACPMTQLDFMAEQCAATNLKPLYLTVGVPSFYTWTSAVGFAKGDTQCKHMCKAIEDEFMVSREDSFIDGTRCEPDNSEDGTFHLCVAGSCRAFGCDGQMDSKKAMDSCKVCGGDNTTCMEVSGSYTEGKAKEHIRDSVCTVSLNLTATFVLLAVKVKGEYVVAGKGKISLNVTYPSVLEDRQIKYKVFLTEDNLPSLEEIHMDGPSQEEIEIQVYRRYAKEYGDATNPDITFSYFVPKENLTYRWIPQQGPCSVTCGGGEAGVSTSYEGLDRLLIWLADIHPVTPGGPCSSSCGLGLSVQLVTCVQIQQGKEILLEQHSCPVSRFSSCVITTLGMFSSQMQIFLDFFGEQSCSSRLYPIFCRHFPKAIVLRGCSAGPCPEQGVDTRLHGAELQAVTPAMHLMTTANAEGARYKGLILPSAALPAVPQEQMKEISEGICGKLFLNTSGVINMTGVESSDCTVAIGRPLGEEITINVLESSLNCSAGEVVLFSGRMMWRMGCRKLTLSLINSRTNTLIVKQRVLLPGNGVVLQYNSRNVTKKYYQECDKQLFGPHGEIVNPTQSPGQKQEVVCRTFINVAPQHHIAIRGLYVDLSHESNQTNFNYILIRDVSTMKTMVFRGKQQFFWQSTGSQAEIEFHENVKDHQTSFWAEYHAAEPK</sequence>
<dbReference type="Gene3D" id="3.40.1620.60">
    <property type="match status" value="1"/>
</dbReference>
<evidence type="ECO:0000256" key="9">
    <source>
        <dbReference type="ARBA" id="ARBA00023157"/>
    </source>
</evidence>
<dbReference type="InterPro" id="IPR035914">
    <property type="entry name" value="Sperma_CUB_dom_sf"/>
</dbReference>
<feature type="disulfide bond" evidence="13">
    <location>
        <begin position="120"/>
        <end position="198"/>
    </location>
</feature>
<proteinExistence type="predicted"/>
<evidence type="ECO:0000313" key="16">
    <source>
        <dbReference type="Ensembl" id="ENSPCLP00000016201.1"/>
    </source>
</evidence>
<dbReference type="FunFam" id="2.20.100.10:FF:000007">
    <property type="entry name" value="Thrombospondin 1"/>
    <property type="match status" value="1"/>
</dbReference>
<reference evidence="16" key="1">
    <citation type="submission" date="2025-08" db="UniProtKB">
        <authorList>
            <consortium name="Ensembl"/>
        </authorList>
    </citation>
    <scope>IDENTIFICATION</scope>
</reference>
<evidence type="ECO:0000313" key="17">
    <source>
        <dbReference type="Proteomes" id="UP000472261"/>
    </source>
</evidence>
<dbReference type="Proteomes" id="UP000472261">
    <property type="component" value="Unplaced"/>
</dbReference>
<keyword evidence="12" id="KW-0106">Calcium</keyword>
<keyword evidence="9 13" id="KW-1015">Disulfide bond</keyword>
<feature type="domain" description="Peptidase M12B" evidence="15">
    <location>
        <begin position="1"/>
        <end position="203"/>
    </location>
</feature>
<feature type="binding site" evidence="12">
    <location>
        <position position="84"/>
    </location>
    <ligand>
        <name>Ca(2+)</name>
        <dbReference type="ChEBI" id="CHEBI:29108"/>
        <label>2</label>
    </ligand>
</feature>
<dbReference type="GO" id="GO:0006508">
    <property type="term" value="P:proteolysis"/>
    <property type="evidence" value="ECO:0007669"/>
    <property type="project" value="UniProtKB-KW"/>
</dbReference>
<evidence type="ECO:0000256" key="11">
    <source>
        <dbReference type="PIRSR" id="PIRSR613273-1"/>
    </source>
</evidence>
<evidence type="ECO:0000256" key="12">
    <source>
        <dbReference type="PIRSR" id="PIRSR613273-2"/>
    </source>
</evidence>
<accession>A0A669QPZ8</accession>
<feature type="binding site" evidence="12">
    <location>
        <position position="1"/>
    </location>
    <ligand>
        <name>Ca(2+)</name>
        <dbReference type="ChEBI" id="CHEBI:29108"/>
        <label>1</label>
    </ligand>
</feature>
<dbReference type="CDD" id="cd04273">
    <property type="entry name" value="ZnMc_ADAMTS_like"/>
    <property type="match status" value="1"/>
</dbReference>
<comment type="subcellular location">
    <subcellularLocation>
        <location evidence="1">Secreted</location>
    </subcellularLocation>
</comment>
<dbReference type="PROSITE" id="PS50092">
    <property type="entry name" value="TSP1"/>
    <property type="match status" value="1"/>
</dbReference>
<evidence type="ECO:0000256" key="5">
    <source>
        <dbReference type="ARBA" id="ARBA00022737"/>
    </source>
</evidence>
<dbReference type="InterPro" id="IPR050439">
    <property type="entry name" value="ADAMTS_ADAMTS-like"/>
</dbReference>
<dbReference type="Gene3D" id="2.60.120.830">
    <property type="match status" value="1"/>
</dbReference>
<dbReference type="GO" id="GO:0004222">
    <property type="term" value="F:metalloendopeptidase activity"/>
    <property type="evidence" value="ECO:0007669"/>
    <property type="project" value="InterPro"/>
</dbReference>
<feature type="binding site" evidence="12 14">
    <location>
        <position position="152"/>
    </location>
    <ligand>
        <name>Zn(2+)</name>
        <dbReference type="ChEBI" id="CHEBI:29105"/>
        <note>catalytic</note>
    </ligand>
</feature>
<dbReference type="Ensembl" id="ENSPCLT00000021305.1">
    <property type="protein sequence ID" value="ENSPCLP00000016201.1"/>
    <property type="gene ID" value="ENSPCLG00000013165.1"/>
</dbReference>
<feature type="disulfide bond" evidence="13">
    <location>
        <begin position="273"/>
        <end position="284"/>
    </location>
</feature>
<evidence type="ECO:0000256" key="8">
    <source>
        <dbReference type="ARBA" id="ARBA00023049"/>
    </source>
</evidence>
<dbReference type="GO" id="GO:0030198">
    <property type="term" value="P:extracellular matrix organization"/>
    <property type="evidence" value="ECO:0007669"/>
    <property type="project" value="InterPro"/>
</dbReference>
<keyword evidence="10" id="KW-0325">Glycoprotein</keyword>
<evidence type="ECO:0000256" key="6">
    <source>
        <dbReference type="ARBA" id="ARBA00022801"/>
    </source>
</evidence>
<dbReference type="Gene3D" id="3.40.390.10">
    <property type="entry name" value="Collagenase (Catalytic Domain)"/>
    <property type="match status" value="1"/>
</dbReference>
<feature type="disulfide bond" evidence="13">
    <location>
        <begin position="224"/>
        <end position="250"/>
    </location>
</feature>
<keyword evidence="17" id="KW-1185">Reference proteome</keyword>
<dbReference type="SUPFAM" id="SSF82895">
    <property type="entry name" value="TSP-1 type 1 repeat"/>
    <property type="match status" value="1"/>
</dbReference>
<feature type="binding site" evidence="12">
    <location>
        <position position="1"/>
    </location>
    <ligand>
        <name>Ca(2+)</name>
        <dbReference type="ChEBI" id="CHEBI:29108"/>
        <label>2</label>
    </ligand>
</feature>
<dbReference type="InterPro" id="IPR036383">
    <property type="entry name" value="TSP1_rpt_sf"/>
</dbReference>
<feature type="active site" evidence="11 14">
    <location>
        <position position="143"/>
    </location>
</feature>
<evidence type="ECO:0000256" key="1">
    <source>
        <dbReference type="ARBA" id="ARBA00004613"/>
    </source>
</evidence>
<feature type="disulfide bond" evidence="13">
    <location>
        <begin position="309"/>
        <end position="346"/>
    </location>
</feature>
<feature type="disulfide bond" evidence="13">
    <location>
        <begin position="73"/>
        <end position="126"/>
    </location>
</feature>
<reference evidence="16" key="2">
    <citation type="submission" date="2025-09" db="UniProtKB">
        <authorList>
            <consortium name="Ensembl"/>
        </authorList>
    </citation>
    <scope>IDENTIFICATION</scope>
</reference>
<feature type="disulfide bond" evidence="13">
    <location>
        <begin position="324"/>
        <end position="336"/>
    </location>
</feature>
<feature type="disulfide bond" evidence="13">
    <location>
        <begin position="235"/>
        <end position="260"/>
    </location>
</feature>
<dbReference type="InterPro" id="IPR013273">
    <property type="entry name" value="ADAMTS/ADAMTS-like"/>
</dbReference>
<dbReference type="InterPro" id="IPR045371">
    <property type="entry name" value="ADAMTS_CR_3"/>
</dbReference>
<evidence type="ECO:0000256" key="14">
    <source>
        <dbReference type="PROSITE-ProRule" id="PRU00276"/>
    </source>
</evidence>
<evidence type="ECO:0000256" key="3">
    <source>
        <dbReference type="ARBA" id="ARBA00022670"/>
    </source>
</evidence>
<dbReference type="GO" id="GO:0005576">
    <property type="term" value="C:extracellular region"/>
    <property type="evidence" value="ECO:0007669"/>
    <property type="project" value="UniProtKB-SubCell"/>
</dbReference>
<dbReference type="SMART" id="SM00209">
    <property type="entry name" value="TSP1"/>
    <property type="match status" value="1"/>
</dbReference>
<dbReference type="GO" id="GO:0031012">
    <property type="term" value="C:extracellular matrix"/>
    <property type="evidence" value="ECO:0007669"/>
    <property type="project" value="TreeGrafter"/>
</dbReference>
<dbReference type="Pfam" id="PF05986">
    <property type="entry name" value="ADAMTS_spacer1"/>
    <property type="match status" value="1"/>
</dbReference>
<dbReference type="InterPro" id="IPR001590">
    <property type="entry name" value="Peptidase_M12B"/>
</dbReference>
<feature type="binding site" evidence="12">
    <location>
        <position position="91"/>
    </location>
    <ligand>
        <name>Ca(2+)</name>
        <dbReference type="ChEBI" id="CHEBI:29108"/>
        <label>1</label>
    </ligand>
</feature>
<dbReference type="Pfam" id="PF01421">
    <property type="entry name" value="Reprolysin"/>
    <property type="match status" value="1"/>
</dbReference>
<organism evidence="16 17">
    <name type="scientific">Phasianus colchicus</name>
    <name type="common">Common pheasant</name>
    <dbReference type="NCBI Taxonomy" id="9054"/>
    <lineage>
        <taxon>Eukaryota</taxon>
        <taxon>Metazoa</taxon>
        <taxon>Chordata</taxon>
        <taxon>Craniata</taxon>
        <taxon>Vertebrata</taxon>
        <taxon>Euteleostomi</taxon>
        <taxon>Archelosauria</taxon>
        <taxon>Archosauria</taxon>
        <taxon>Dinosauria</taxon>
        <taxon>Saurischia</taxon>
        <taxon>Theropoda</taxon>
        <taxon>Coelurosauria</taxon>
        <taxon>Aves</taxon>
        <taxon>Neognathae</taxon>
        <taxon>Galloanserae</taxon>
        <taxon>Galliformes</taxon>
        <taxon>Phasianidae</taxon>
        <taxon>Phasianinae</taxon>
        <taxon>Phasianus</taxon>
    </lineage>
</organism>
<feature type="disulfide bond" evidence="13">
    <location>
        <begin position="159"/>
        <end position="182"/>
    </location>
</feature>
<keyword evidence="5" id="KW-0677">Repeat</keyword>
<dbReference type="SUPFAM" id="SSF55486">
    <property type="entry name" value="Metalloproteases ('zincins'), catalytic domain"/>
    <property type="match status" value="1"/>
</dbReference>
<evidence type="ECO:0000256" key="7">
    <source>
        <dbReference type="ARBA" id="ARBA00022833"/>
    </source>
</evidence>
<dbReference type="Pfam" id="PF17771">
    <property type="entry name" value="ADAMTS_CR_2"/>
    <property type="match status" value="1"/>
</dbReference>
<evidence type="ECO:0000256" key="10">
    <source>
        <dbReference type="ARBA" id="ARBA00023180"/>
    </source>
</evidence>
<dbReference type="SUPFAM" id="SSF49854">
    <property type="entry name" value="Spermadhesin, CUB domain"/>
    <property type="match status" value="2"/>
</dbReference>
<dbReference type="InterPro" id="IPR041645">
    <property type="entry name" value="ADAMTS_CR_2"/>
</dbReference>
<dbReference type="Pfam" id="PF19236">
    <property type="entry name" value="ADAMTS_CR_3"/>
    <property type="match status" value="1"/>
</dbReference>
<feature type="binding site" evidence="12">
    <location>
        <position position="198"/>
    </location>
    <ligand>
        <name>Ca(2+)</name>
        <dbReference type="ChEBI" id="CHEBI:29108"/>
        <label>1</label>
    </ligand>
</feature>
<comment type="cofactor">
    <cofactor evidence="12">
        <name>Zn(2+)</name>
        <dbReference type="ChEBI" id="CHEBI:29105"/>
    </cofactor>
    <text evidence="12">Binds 1 zinc ion per subunit.</text>
</comment>
<dbReference type="Pfam" id="PF00090">
    <property type="entry name" value="TSP_1"/>
    <property type="match status" value="1"/>
</dbReference>
<comment type="caution">
    <text evidence="14">Lacks conserved residue(s) required for the propagation of feature annotation.</text>
</comment>
<dbReference type="PROSITE" id="PS50215">
    <property type="entry name" value="ADAM_MEPRO"/>
    <property type="match status" value="1"/>
</dbReference>
<dbReference type="PANTHER" id="PTHR13723:SF20">
    <property type="entry name" value="A DISINTEGRIN AND METALLOPROTEINASE WITH THROMBOSPONDIN MOTIFS 13"/>
    <property type="match status" value="1"/>
</dbReference>
<feature type="disulfide bond" evidence="13">
    <location>
        <begin position="245"/>
        <end position="279"/>
    </location>
</feature>
<dbReference type="InterPro" id="IPR010294">
    <property type="entry name" value="ADAMTS_spacer1"/>
</dbReference>
<keyword evidence="6" id="KW-0378">Hydrolase</keyword>
<evidence type="ECO:0000256" key="4">
    <source>
        <dbReference type="ARBA" id="ARBA00022723"/>
    </source>
</evidence>
<dbReference type="AlphaFoldDB" id="A0A669QPZ8"/>
<evidence type="ECO:0000256" key="13">
    <source>
        <dbReference type="PIRSR" id="PIRSR613273-3"/>
    </source>
</evidence>
<evidence type="ECO:0000259" key="15">
    <source>
        <dbReference type="PROSITE" id="PS50215"/>
    </source>
</evidence>
<keyword evidence="4 12" id="KW-0479">Metal-binding</keyword>